<accession>A0A447N1D3</accession>
<keyword evidence="1" id="KW-0812">Transmembrane</keyword>
<organism evidence="3 4">
    <name type="scientific">Salmonella enterica I</name>
    <dbReference type="NCBI Taxonomy" id="59201"/>
    <lineage>
        <taxon>Bacteria</taxon>
        <taxon>Pseudomonadati</taxon>
        <taxon>Pseudomonadota</taxon>
        <taxon>Gammaproteobacteria</taxon>
        <taxon>Enterobacterales</taxon>
        <taxon>Enterobacteriaceae</taxon>
        <taxon>Salmonella</taxon>
    </lineage>
</organism>
<dbReference type="EC" id="1.11.1.5" evidence="3"/>
<proteinExistence type="predicted"/>
<gene>
    <name evidence="3" type="primary">yhjA_1</name>
    <name evidence="3" type="ORF">NCTC129_03345</name>
</gene>
<evidence type="ECO:0000259" key="2">
    <source>
        <dbReference type="SMART" id="SM01235"/>
    </source>
</evidence>
<reference evidence="3 4" key="1">
    <citation type="submission" date="2018-12" db="EMBL/GenBank/DDBJ databases">
        <authorList>
            <consortium name="Pathogen Informatics"/>
        </authorList>
    </citation>
    <scope>NUCLEOTIDE SEQUENCE [LARGE SCALE GENOMIC DNA]</scope>
    <source>
        <strain evidence="3 4">NCTC129</strain>
    </source>
</reference>
<name>A0A447N1D3_SALET</name>
<dbReference type="GO" id="GO:0004130">
    <property type="term" value="F:cytochrome-c peroxidase activity"/>
    <property type="evidence" value="ECO:0007669"/>
    <property type="project" value="UniProtKB-EC"/>
</dbReference>
<dbReference type="AlphaFoldDB" id="A0A447N1D3"/>
<keyword evidence="3" id="KW-0575">Peroxidase</keyword>
<dbReference type="SMART" id="SM01235">
    <property type="entry name" value="Haem_bd"/>
    <property type="match status" value="1"/>
</dbReference>
<sequence length="142" mass="16316">MKKITLYATTVITVGLLCYLGLSGYVWYYDKQRSKKSDVAGLGLWVKIIKYWVISGRKDVIIVIRLPLNCPFYSSFPVAKQLMDYDIQLGYKSFNLEAVRAALIADTPVPQSELNKIEWVMQHQTMPPTRYVALHWAGGRQR</sequence>
<feature type="domain" description="Haem-binding" evidence="2">
    <location>
        <begin position="16"/>
        <end position="142"/>
    </location>
</feature>
<evidence type="ECO:0000313" key="3">
    <source>
        <dbReference type="EMBL" id="VDZ97134.1"/>
    </source>
</evidence>
<keyword evidence="3" id="KW-0560">Oxidoreductase</keyword>
<dbReference type="InterPro" id="IPR025992">
    <property type="entry name" value="Haem-bd"/>
</dbReference>
<keyword evidence="1" id="KW-1133">Transmembrane helix</keyword>
<protein>
    <submittedName>
        <fullName evidence="3">Cytochrome c peroxidase</fullName>
        <ecNumber evidence="3">1.11.1.5</ecNumber>
    </submittedName>
</protein>
<dbReference type="Proteomes" id="UP000282086">
    <property type="component" value="Chromosome"/>
</dbReference>
<evidence type="ECO:0000256" key="1">
    <source>
        <dbReference type="SAM" id="Phobius"/>
    </source>
</evidence>
<feature type="transmembrane region" description="Helical" evidence="1">
    <location>
        <begin position="6"/>
        <end position="28"/>
    </location>
</feature>
<dbReference type="Pfam" id="PF14376">
    <property type="entry name" value="Haem_bd"/>
    <property type="match status" value="1"/>
</dbReference>
<evidence type="ECO:0000313" key="4">
    <source>
        <dbReference type="Proteomes" id="UP000282086"/>
    </source>
</evidence>
<dbReference type="EMBL" id="LR134140">
    <property type="protein sequence ID" value="VDZ97134.1"/>
    <property type="molecule type" value="Genomic_DNA"/>
</dbReference>
<keyword evidence="1" id="KW-0472">Membrane</keyword>